<dbReference type="Proteomes" id="UP000645517">
    <property type="component" value="Unassembled WGS sequence"/>
</dbReference>
<dbReference type="Gene3D" id="3.40.50.300">
    <property type="entry name" value="P-loop containing nucleotide triphosphate hydrolases"/>
    <property type="match status" value="1"/>
</dbReference>
<dbReference type="EMBL" id="BMOR01000013">
    <property type="protein sequence ID" value="GGN41469.1"/>
    <property type="molecule type" value="Genomic_DNA"/>
</dbReference>
<evidence type="ECO:0000313" key="2">
    <source>
        <dbReference type="Proteomes" id="UP000645517"/>
    </source>
</evidence>
<evidence type="ECO:0000313" key="1">
    <source>
        <dbReference type="EMBL" id="GGN41469.1"/>
    </source>
</evidence>
<sequence>MPLLLIVSGMPASGKSTLGARLAHALNLPFVTKDEYKALLLTRLPDLTRDVSGPLSFDVMWHVAGVTLAVGMDTVLESHFYHGVSEAHILELARTHGATIAQVFCHAPLKVLQERHDARVASGRRPGIDHPMDYATLPEHFCWTPLNLGDAPCLTVDTTGDDVLPGMLAWLVDHRTPGTA</sequence>
<dbReference type="PANTHER" id="PTHR37807">
    <property type="entry name" value="OS07G0160300 PROTEIN"/>
    <property type="match status" value="1"/>
</dbReference>
<protein>
    <recommendedName>
        <fullName evidence="3">ATP-binding protein</fullName>
    </recommendedName>
</protein>
<dbReference type="RefSeq" id="WP_189057701.1">
    <property type="nucleotide sequence ID" value="NZ_BMOR01000013.1"/>
</dbReference>
<reference evidence="2" key="1">
    <citation type="journal article" date="2019" name="Int. J. Syst. Evol. Microbiol.">
        <title>The Global Catalogue of Microorganisms (GCM) 10K type strain sequencing project: providing services to taxonomists for standard genome sequencing and annotation.</title>
        <authorList>
            <consortium name="The Broad Institute Genomics Platform"/>
            <consortium name="The Broad Institute Genome Sequencing Center for Infectious Disease"/>
            <person name="Wu L."/>
            <person name="Ma J."/>
        </authorList>
    </citation>
    <scope>NUCLEOTIDE SEQUENCE [LARGE SCALE GENOMIC DNA]</scope>
    <source>
        <strain evidence="2">JCM 16918</strain>
    </source>
</reference>
<dbReference type="InterPro" id="IPR027417">
    <property type="entry name" value="P-loop_NTPase"/>
</dbReference>
<dbReference type="PANTHER" id="PTHR37807:SF3">
    <property type="entry name" value="OS07G0160300 PROTEIN"/>
    <property type="match status" value="1"/>
</dbReference>
<proteinExistence type="predicted"/>
<accession>A0ABQ2J6X4</accession>
<organism evidence="1 2">
    <name type="scientific">Deinococcus daejeonensis</name>
    <dbReference type="NCBI Taxonomy" id="1007098"/>
    <lineage>
        <taxon>Bacteria</taxon>
        <taxon>Thermotogati</taxon>
        <taxon>Deinococcota</taxon>
        <taxon>Deinococci</taxon>
        <taxon>Deinococcales</taxon>
        <taxon>Deinococcaceae</taxon>
        <taxon>Deinococcus</taxon>
    </lineage>
</organism>
<gene>
    <name evidence="1" type="ORF">GCM10010842_27150</name>
</gene>
<comment type="caution">
    <text evidence="1">The sequence shown here is derived from an EMBL/GenBank/DDBJ whole genome shotgun (WGS) entry which is preliminary data.</text>
</comment>
<dbReference type="Pfam" id="PF13671">
    <property type="entry name" value="AAA_33"/>
    <property type="match status" value="1"/>
</dbReference>
<evidence type="ECO:0008006" key="3">
    <source>
        <dbReference type="Google" id="ProtNLM"/>
    </source>
</evidence>
<name>A0ABQ2J6X4_9DEIO</name>
<keyword evidence="2" id="KW-1185">Reference proteome</keyword>
<dbReference type="SUPFAM" id="SSF52540">
    <property type="entry name" value="P-loop containing nucleoside triphosphate hydrolases"/>
    <property type="match status" value="1"/>
</dbReference>